<dbReference type="EMBL" id="LAZR01044716">
    <property type="protein sequence ID" value="KKL03980.1"/>
    <property type="molecule type" value="Genomic_DNA"/>
</dbReference>
<organism evidence="1">
    <name type="scientific">marine sediment metagenome</name>
    <dbReference type="NCBI Taxonomy" id="412755"/>
    <lineage>
        <taxon>unclassified sequences</taxon>
        <taxon>metagenomes</taxon>
        <taxon>ecological metagenomes</taxon>
    </lineage>
</organism>
<proteinExistence type="predicted"/>
<reference evidence="1" key="1">
    <citation type="journal article" date="2015" name="Nature">
        <title>Complex archaea that bridge the gap between prokaryotes and eukaryotes.</title>
        <authorList>
            <person name="Spang A."/>
            <person name="Saw J.H."/>
            <person name="Jorgensen S.L."/>
            <person name="Zaremba-Niedzwiedzka K."/>
            <person name="Martijn J."/>
            <person name="Lind A.E."/>
            <person name="van Eijk R."/>
            <person name="Schleper C."/>
            <person name="Guy L."/>
            <person name="Ettema T.J."/>
        </authorList>
    </citation>
    <scope>NUCLEOTIDE SEQUENCE</scope>
</reference>
<sequence length="83" mass="9906">MNLPNPPILEYDMLTEMKVYMNEMIEEHKIEINGLVKIRQQFKKIGKIAESEETNKRVNKLKGLENKAHNFILFLKDYLEKIK</sequence>
<comment type="caution">
    <text evidence="1">The sequence shown here is derived from an EMBL/GenBank/DDBJ whole genome shotgun (WGS) entry which is preliminary data.</text>
</comment>
<gene>
    <name evidence="1" type="ORF">LCGC14_2620670</name>
</gene>
<evidence type="ECO:0000313" key="1">
    <source>
        <dbReference type="EMBL" id="KKL03980.1"/>
    </source>
</evidence>
<accession>A0A0F9A3E2</accession>
<name>A0A0F9A3E2_9ZZZZ</name>
<dbReference type="AlphaFoldDB" id="A0A0F9A3E2"/>
<protein>
    <submittedName>
        <fullName evidence="1">Uncharacterized protein</fullName>
    </submittedName>
</protein>